<dbReference type="CDD" id="cd13520">
    <property type="entry name" value="PBP2_TAXI_TRAP"/>
    <property type="match status" value="1"/>
</dbReference>
<proteinExistence type="predicted"/>
<dbReference type="EMBL" id="BAAADO010000002">
    <property type="protein sequence ID" value="GAA0485874.1"/>
    <property type="molecule type" value="Genomic_DNA"/>
</dbReference>
<dbReference type="PANTHER" id="PTHR42941">
    <property type="entry name" value="SLL1037 PROTEIN"/>
    <property type="match status" value="1"/>
</dbReference>
<feature type="chain" id="PRO_5047001874" evidence="1">
    <location>
        <begin position="20"/>
        <end position="335"/>
    </location>
</feature>
<gene>
    <name evidence="2" type="ORF">GCM10008986_09010</name>
</gene>
<dbReference type="NCBIfam" id="TIGR02122">
    <property type="entry name" value="TRAP_TAXI"/>
    <property type="match status" value="1"/>
</dbReference>
<dbReference type="PANTHER" id="PTHR42941:SF1">
    <property type="entry name" value="SLL1037 PROTEIN"/>
    <property type="match status" value="1"/>
</dbReference>
<feature type="signal peptide" evidence="1">
    <location>
        <begin position="1"/>
        <end position="19"/>
    </location>
</feature>
<dbReference type="InterPro" id="IPR011852">
    <property type="entry name" value="TRAP_TAXI"/>
</dbReference>
<evidence type="ECO:0000313" key="2">
    <source>
        <dbReference type="EMBL" id="GAA0485874.1"/>
    </source>
</evidence>
<protein>
    <submittedName>
        <fullName evidence="2">TAXI family TRAP transporter solute-binding subunit</fullName>
    </submittedName>
</protein>
<dbReference type="Pfam" id="PF16868">
    <property type="entry name" value="NMT1_3"/>
    <property type="match status" value="1"/>
</dbReference>
<sequence>MKKLVISMVLMVSLSIVLAACGGSETSSDEKGPTAPSKFLKVGSGPMGSGWYPITTVMVDVYMDGFSGLNVSQLEGGSTSNLESLEKGDIQMGLNYTSDFTSALEGGKGFDKPLKNISAIGALYPVYQTIATTTDHEDINSIEDIVDKHIFLGPKGGGGPVAFWKMVEEYGIDEQTIEEAGGKISYGNYSDGASMLKDNNVDVFVGGGAPFIPALQEIEITKPIKVIPIDEERLQSIKEKGVGIASGDLPAGTYKEQDEAIPTYTMVTMLTARSDIEEDYAYNLTKIFWDNIPKFEDQIPKRAKHFTKDTALDGINPENLHPGAKKYYQEVGVLE</sequence>
<accession>A0ABN1AY67</accession>
<organism evidence="2 3">
    <name type="scientific">Salinibacillus aidingensis</name>
    <dbReference type="NCBI Taxonomy" id="237684"/>
    <lineage>
        <taxon>Bacteria</taxon>
        <taxon>Bacillati</taxon>
        <taxon>Bacillota</taxon>
        <taxon>Bacilli</taxon>
        <taxon>Bacillales</taxon>
        <taxon>Bacillaceae</taxon>
        <taxon>Salinibacillus</taxon>
    </lineage>
</organism>
<keyword evidence="1" id="KW-0732">Signal</keyword>
<dbReference type="RefSeq" id="WP_343838095.1">
    <property type="nucleotide sequence ID" value="NZ_BAAADO010000002.1"/>
</dbReference>
<dbReference type="SUPFAM" id="SSF53850">
    <property type="entry name" value="Periplasmic binding protein-like II"/>
    <property type="match status" value="1"/>
</dbReference>
<name>A0ABN1AY67_9BACI</name>
<comment type="caution">
    <text evidence="2">The sequence shown here is derived from an EMBL/GenBank/DDBJ whole genome shotgun (WGS) entry which is preliminary data.</text>
</comment>
<evidence type="ECO:0000256" key="1">
    <source>
        <dbReference type="SAM" id="SignalP"/>
    </source>
</evidence>
<keyword evidence="3" id="KW-1185">Reference proteome</keyword>
<dbReference type="Gene3D" id="3.40.190.10">
    <property type="entry name" value="Periplasmic binding protein-like II"/>
    <property type="match status" value="2"/>
</dbReference>
<evidence type="ECO:0000313" key="3">
    <source>
        <dbReference type="Proteomes" id="UP001500880"/>
    </source>
</evidence>
<dbReference type="PROSITE" id="PS51257">
    <property type="entry name" value="PROKAR_LIPOPROTEIN"/>
    <property type="match status" value="1"/>
</dbReference>
<reference evidence="2 3" key="1">
    <citation type="journal article" date="2019" name="Int. J. Syst. Evol. Microbiol.">
        <title>The Global Catalogue of Microorganisms (GCM) 10K type strain sequencing project: providing services to taxonomists for standard genome sequencing and annotation.</title>
        <authorList>
            <consortium name="The Broad Institute Genomics Platform"/>
            <consortium name="The Broad Institute Genome Sequencing Center for Infectious Disease"/>
            <person name="Wu L."/>
            <person name="Ma J."/>
        </authorList>
    </citation>
    <scope>NUCLEOTIDE SEQUENCE [LARGE SCALE GENOMIC DNA]</scope>
    <source>
        <strain evidence="2 3">JCM 12389</strain>
    </source>
</reference>
<dbReference type="Proteomes" id="UP001500880">
    <property type="component" value="Unassembled WGS sequence"/>
</dbReference>